<dbReference type="EMBL" id="SPHZ02000007">
    <property type="protein sequence ID" value="KAF0906955.1"/>
    <property type="molecule type" value="Genomic_DNA"/>
</dbReference>
<accession>A0A6G1D234</accession>
<proteinExistence type="predicted"/>
<evidence type="ECO:0000313" key="3">
    <source>
        <dbReference type="Proteomes" id="UP000479710"/>
    </source>
</evidence>
<keyword evidence="3" id="KW-1185">Reference proteome</keyword>
<dbReference type="Proteomes" id="UP000479710">
    <property type="component" value="Unassembled WGS sequence"/>
</dbReference>
<evidence type="ECO:0000256" key="1">
    <source>
        <dbReference type="SAM" id="MobiDB-lite"/>
    </source>
</evidence>
<protein>
    <submittedName>
        <fullName evidence="2">Uncharacterized protein</fullName>
    </submittedName>
</protein>
<reference evidence="2 3" key="1">
    <citation type="submission" date="2019-11" db="EMBL/GenBank/DDBJ databases">
        <title>Whole genome sequence of Oryza granulata.</title>
        <authorList>
            <person name="Li W."/>
        </authorList>
    </citation>
    <scope>NUCLEOTIDE SEQUENCE [LARGE SCALE GENOMIC DNA]</scope>
    <source>
        <strain evidence="3">cv. Menghai</strain>
        <tissue evidence="2">Leaf</tissue>
    </source>
</reference>
<name>A0A6G1D234_9ORYZ</name>
<comment type="caution">
    <text evidence="2">The sequence shown here is derived from an EMBL/GenBank/DDBJ whole genome shotgun (WGS) entry which is preliminary data.</text>
</comment>
<feature type="compositionally biased region" description="Low complexity" evidence="1">
    <location>
        <begin position="1"/>
        <end position="15"/>
    </location>
</feature>
<feature type="region of interest" description="Disordered" evidence="1">
    <location>
        <begin position="1"/>
        <end position="35"/>
    </location>
</feature>
<evidence type="ECO:0000313" key="2">
    <source>
        <dbReference type="EMBL" id="KAF0906955.1"/>
    </source>
</evidence>
<sequence>MASREAAAPRPRPAAGKASTPSGHHAGARGGGGDLWSEILASGGGAAHIGVVYARRRAQEASSRRDVDVRGIAARENRPSFVPSKRTSWNRSLSIRRGRVSVLNFPKENLWGAS</sequence>
<gene>
    <name evidence="2" type="ORF">E2562_013329</name>
</gene>
<dbReference type="AlphaFoldDB" id="A0A6G1D234"/>
<organism evidence="2 3">
    <name type="scientific">Oryza meyeriana var. granulata</name>
    <dbReference type="NCBI Taxonomy" id="110450"/>
    <lineage>
        <taxon>Eukaryota</taxon>
        <taxon>Viridiplantae</taxon>
        <taxon>Streptophyta</taxon>
        <taxon>Embryophyta</taxon>
        <taxon>Tracheophyta</taxon>
        <taxon>Spermatophyta</taxon>
        <taxon>Magnoliopsida</taxon>
        <taxon>Liliopsida</taxon>
        <taxon>Poales</taxon>
        <taxon>Poaceae</taxon>
        <taxon>BOP clade</taxon>
        <taxon>Oryzoideae</taxon>
        <taxon>Oryzeae</taxon>
        <taxon>Oryzinae</taxon>
        <taxon>Oryza</taxon>
        <taxon>Oryza meyeriana</taxon>
    </lineage>
</organism>